<comment type="subcellular location">
    <subcellularLocation>
        <location evidence="1">Secreted</location>
    </subcellularLocation>
</comment>
<dbReference type="GO" id="GO:0006979">
    <property type="term" value="P:response to oxidative stress"/>
    <property type="evidence" value="ECO:0007669"/>
    <property type="project" value="InterPro"/>
</dbReference>
<keyword evidence="5" id="KW-0349">Heme</keyword>
<dbReference type="InterPro" id="IPR037120">
    <property type="entry name" value="Haem_peroxidase_sf_animal"/>
</dbReference>
<dbReference type="GO" id="GO:0004601">
    <property type="term" value="F:peroxidase activity"/>
    <property type="evidence" value="ECO:0007669"/>
    <property type="project" value="UniProtKB-KW"/>
</dbReference>
<dbReference type="InterPro" id="IPR019791">
    <property type="entry name" value="Haem_peroxidase_animal"/>
</dbReference>
<keyword evidence="5" id="KW-0479">Metal-binding</keyword>
<evidence type="ECO:0000256" key="5">
    <source>
        <dbReference type="PIRSR" id="PIRSR619791-2"/>
    </source>
</evidence>
<sequence length="371" mass="42849">MNGTCNNLNHPTWGSTYECYMRFQPAFYEGYDEFRKSVTGYPLPEPREITLKIFTDQYEPSPKVTFMFSIYGLSVAHDVSRALNINPTKQCCEPRNRYQSFCKPMFLKPDDPFYSKFQWKCLGFRRTQDCNVCNTTKREQKNGVTAALDGSFIYGIDDHVAKELRTNDGTGKLLSNFTSQGELLPIDNDPFGPFCPVKREDVCFLSGDKRVNLHATLTGLQTMYLREHNRIASKLKTLNPHWEEERLYQEARRLNIALLQCITFKEYLPVLLGPYLMDLFDLSVKSGSDSSKYNPNIRLGIRNEFACAGFRLHSMIASHVGAMEQRFKNMYLNTELIWKGHAGQIMKGICQAPSERFDRWCVEDITNNLFQ</sequence>
<evidence type="ECO:0000256" key="3">
    <source>
        <dbReference type="ARBA" id="ARBA00022559"/>
    </source>
</evidence>
<keyword evidence="3 6" id="KW-0575">Peroxidase</keyword>
<keyword evidence="5" id="KW-0408">Iron</keyword>
<dbReference type="PANTHER" id="PTHR11475:SF4">
    <property type="entry name" value="CHORION PEROXIDASE"/>
    <property type="match status" value="1"/>
</dbReference>
<name>A0A8X6PTX0_NEPPI</name>
<dbReference type="PROSITE" id="PS50292">
    <property type="entry name" value="PEROXIDASE_3"/>
    <property type="match status" value="1"/>
</dbReference>
<dbReference type="PANTHER" id="PTHR11475">
    <property type="entry name" value="OXIDASE/PEROXIDASE"/>
    <property type="match status" value="1"/>
</dbReference>
<dbReference type="InterPro" id="IPR010255">
    <property type="entry name" value="Haem_peroxidase_sf"/>
</dbReference>
<organism evidence="6 7">
    <name type="scientific">Nephila pilipes</name>
    <name type="common">Giant wood spider</name>
    <name type="synonym">Nephila maculata</name>
    <dbReference type="NCBI Taxonomy" id="299642"/>
    <lineage>
        <taxon>Eukaryota</taxon>
        <taxon>Metazoa</taxon>
        <taxon>Ecdysozoa</taxon>
        <taxon>Arthropoda</taxon>
        <taxon>Chelicerata</taxon>
        <taxon>Arachnida</taxon>
        <taxon>Araneae</taxon>
        <taxon>Araneomorphae</taxon>
        <taxon>Entelegynae</taxon>
        <taxon>Araneoidea</taxon>
        <taxon>Nephilidae</taxon>
        <taxon>Nephila</taxon>
    </lineage>
</organism>
<dbReference type="GO" id="GO:0005576">
    <property type="term" value="C:extracellular region"/>
    <property type="evidence" value="ECO:0007669"/>
    <property type="project" value="UniProtKB-SubCell"/>
</dbReference>
<evidence type="ECO:0000256" key="2">
    <source>
        <dbReference type="ARBA" id="ARBA00022525"/>
    </source>
</evidence>
<keyword evidence="4" id="KW-0325">Glycoprotein</keyword>
<dbReference type="EMBL" id="BMAW01073738">
    <property type="protein sequence ID" value="GFT89161.1"/>
    <property type="molecule type" value="Genomic_DNA"/>
</dbReference>
<dbReference type="Proteomes" id="UP000887013">
    <property type="component" value="Unassembled WGS sequence"/>
</dbReference>
<keyword evidence="2" id="KW-0964">Secreted</keyword>
<gene>
    <name evidence="6" type="primary">pxt</name>
    <name evidence="6" type="ORF">NPIL_453041</name>
</gene>
<dbReference type="OrthoDB" id="823504at2759"/>
<feature type="binding site" description="axial binding residue" evidence="5">
    <location>
        <position position="313"/>
    </location>
    <ligand>
        <name>heme b</name>
        <dbReference type="ChEBI" id="CHEBI:60344"/>
    </ligand>
    <ligandPart>
        <name>Fe</name>
        <dbReference type="ChEBI" id="CHEBI:18248"/>
    </ligandPart>
</feature>
<comment type="caution">
    <text evidence="6">The sequence shown here is derived from an EMBL/GenBank/DDBJ whole genome shotgun (WGS) entry which is preliminary data.</text>
</comment>
<dbReference type="Pfam" id="PF03098">
    <property type="entry name" value="An_peroxidase"/>
    <property type="match status" value="1"/>
</dbReference>
<evidence type="ECO:0000256" key="1">
    <source>
        <dbReference type="ARBA" id="ARBA00004613"/>
    </source>
</evidence>
<accession>A0A8X6PTX0</accession>
<dbReference type="SUPFAM" id="SSF48113">
    <property type="entry name" value="Heme-dependent peroxidases"/>
    <property type="match status" value="1"/>
</dbReference>
<dbReference type="GO" id="GO:0046872">
    <property type="term" value="F:metal ion binding"/>
    <property type="evidence" value="ECO:0007669"/>
    <property type="project" value="UniProtKB-KW"/>
</dbReference>
<keyword evidence="7" id="KW-1185">Reference proteome</keyword>
<dbReference type="Gene3D" id="1.10.640.10">
    <property type="entry name" value="Haem peroxidase domain superfamily, animal type"/>
    <property type="match status" value="1"/>
</dbReference>
<evidence type="ECO:0000313" key="6">
    <source>
        <dbReference type="EMBL" id="GFT89161.1"/>
    </source>
</evidence>
<proteinExistence type="predicted"/>
<dbReference type="GO" id="GO:0020037">
    <property type="term" value="F:heme binding"/>
    <property type="evidence" value="ECO:0007669"/>
    <property type="project" value="InterPro"/>
</dbReference>
<protein>
    <submittedName>
        <fullName evidence="6">Chorion peroxidase</fullName>
    </submittedName>
</protein>
<dbReference type="PRINTS" id="PR00457">
    <property type="entry name" value="ANPEROXIDASE"/>
</dbReference>
<dbReference type="AlphaFoldDB" id="A0A8X6PTX0"/>
<evidence type="ECO:0000313" key="7">
    <source>
        <dbReference type="Proteomes" id="UP000887013"/>
    </source>
</evidence>
<keyword evidence="3 6" id="KW-0560">Oxidoreductase</keyword>
<reference evidence="6" key="1">
    <citation type="submission" date="2020-08" db="EMBL/GenBank/DDBJ databases">
        <title>Multicomponent nature underlies the extraordinary mechanical properties of spider dragline silk.</title>
        <authorList>
            <person name="Kono N."/>
            <person name="Nakamura H."/>
            <person name="Mori M."/>
            <person name="Yoshida Y."/>
            <person name="Ohtoshi R."/>
            <person name="Malay A.D."/>
            <person name="Moran D.A.P."/>
            <person name="Tomita M."/>
            <person name="Numata K."/>
            <person name="Arakawa K."/>
        </authorList>
    </citation>
    <scope>NUCLEOTIDE SEQUENCE</scope>
</reference>
<evidence type="ECO:0000256" key="4">
    <source>
        <dbReference type="ARBA" id="ARBA00023180"/>
    </source>
</evidence>